<organism evidence="6 7">
    <name type="scientific">Herbaspirillum lusitanum</name>
    <dbReference type="NCBI Taxonomy" id="213312"/>
    <lineage>
        <taxon>Bacteria</taxon>
        <taxon>Pseudomonadati</taxon>
        <taxon>Pseudomonadota</taxon>
        <taxon>Betaproteobacteria</taxon>
        <taxon>Burkholderiales</taxon>
        <taxon>Oxalobacteraceae</taxon>
        <taxon>Herbaspirillum</taxon>
    </lineage>
</organism>
<dbReference type="Gene3D" id="3.40.50.2300">
    <property type="match status" value="1"/>
</dbReference>
<evidence type="ECO:0000259" key="5">
    <source>
        <dbReference type="PROSITE" id="PS51755"/>
    </source>
</evidence>
<feature type="domain" description="OmpR/PhoB-type" evidence="5">
    <location>
        <begin position="158"/>
        <end position="257"/>
    </location>
</feature>
<dbReference type="InterPro" id="IPR001867">
    <property type="entry name" value="OmpR/PhoB-type_DNA-bd"/>
</dbReference>
<feature type="DNA-binding region" description="OmpR/PhoB-type" evidence="3">
    <location>
        <begin position="158"/>
        <end position="257"/>
    </location>
</feature>
<dbReference type="PROSITE" id="PS50110">
    <property type="entry name" value="RESPONSE_REGULATORY"/>
    <property type="match status" value="1"/>
</dbReference>
<dbReference type="InterPro" id="IPR011006">
    <property type="entry name" value="CheY-like_superfamily"/>
</dbReference>
<accession>A0ABW9A6D7</accession>
<keyword evidence="7" id="KW-1185">Reference proteome</keyword>
<dbReference type="InterPro" id="IPR001789">
    <property type="entry name" value="Sig_transdc_resp-reg_receiver"/>
</dbReference>
<dbReference type="PANTHER" id="PTHR48111:SF59">
    <property type="entry name" value="TRANSCRIPTIONAL REGULATORY PROTEIN BAER"/>
    <property type="match status" value="1"/>
</dbReference>
<dbReference type="SUPFAM" id="SSF52172">
    <property type="entry name" value="CheY-like"/>
    <property type="match status" value="1"/>
</dbReference>
<evidence type="ECO:0000256" key="3">
    <source>
        <dbReference type="PROSITE-ProRule" id="PRU01091"/>
    </source>
</evidence>
<sequence length="261" mass="29038">MSEPAFQFAAPAVADILIVEDEPKLAELLQKYLAAAGYTSRHVAHGDHAVPEVQAKKPDLVLLDIMLPGRDGWQICRELRRFSDVPILMLTARAEEEDRLRGLELGADDYISKAPFSPREIVARVKAMLRRSRREQEVVSEAQTALEHGPAVVAADSAQPAQNSPLQIDDARHQASIKGTPLNLTPLEFRLLKAFAAAPGLVFSREQLLNHVHDEYRSVTDRAIDTHIKNLRRKLEPFFPGHNAIQAIYGVGYSFELPAQT</sequence>
<dbReference type="Gene3D" id="6.10.250.690">
    <property type="match status" value="1"/>
</dbReference>
<dbReference type="Proteomes" id="UP001629246">
    <property type="component" value="Unassembled WGS sequence"/>
</dbReference>
<dbReference type="InterPro" id="IPR039420">
    <property type="entry name" value="WalR-like"/>
</dbReference>
<dbReference type="RefSeq" id="WP_408156075.1">
    <property type="nucleotide sequence ID" value="NZ_JAQQFM010000003.1"/>
</dbReference>
<gene>
    <name evidence="6" type="ORF">PQR62_06660</name>
</gene>
<evidence type="ECO:0000313" key="6">
    <source>
        <dbReference type="EMBL" id="MFL9923935.1"/>
    </source>
</evidence>
<dbReference type="SUPFAM" id="SSF46894">
    <property type="entry name" value="C-terminal effector domain of the bipartite response regulators"/>
    <property type="match status" value="1"/>
</dbReference>
<reference evidence="6 7" key="1">
    <citation type="journal article" date="2024" name="Chem. Sci.">
        <title>Discovery of megapolipeptins by genome mining of a Burkholderiales bacteria collection.</title>
        <authorList>
            <person name="Paulo B.S."/>
            <person name="Recchia M.J.J."/>
            <person name="Lee S."/>
            <person name="Fergusson C.H."/>
            <person name="Romanowski S.B."/>
            <person name="Hernandez A."/>
            <person name="Krull N."/>
            <person name="Liu D.Y."/>
            <person name="Cavanagh H."/>
            <person name="Bos A."/>
            <person name="Gray C.A."/>
            <person name="Murphy B.T."/>
            <person name="Linington R.G."/>
            <person name="Eustaquio A.S."/>
        </authorList>
    </citation>
    <scope>NUCLEOTIDE SEQUENCE [LARGE SCALE GENOMIC DNA]</scope>
    <source>
        <strain evidence="6 7">RL21-008-BIB-A</strain>
    </source>
</reference>
<evidence type="ECO:0000259" key="4">
    <source>
        <dbReference type="PROSITE" id="PS50110"/>
    </source>
</evidence>
<dbReference type="Pfam" id="PF00072">
    <property type="entry name" value="Response_reg"/>
    <property type="match status" value="1"/>
</dbReference>
<dbReference type="EMBL" id="JAQQFM010000003">
    <property type="protein sequence ID" value="MFL9923935.1"/>
    <property type="molecule type" value="Genomic_DNA"/>
</dbReference>
<protein>
    <submittedName>
        <fullName evidence="6">Response regulator</fullName>
    </submittedName>
</protein>
<dbReference type="InterPro" id="IPR016032">
    <property type="entry name" value="Sig_transdc_resp-reg_C-effctor"/>
</dbReference>
<dbReference type="CDD" id="cd00383">
    <property type="entry name" value="trans_reg_C"/>
    <property type="match status" value="1"/>
</dbReference>
<keyword evidence="2" id="KW-0597">Phosphoprotein</keyword>
<proteinExistence type="predicted"/>
<dbReference type="SMART" id="SM00448">
    <property type="entry name" value="REC"/>
    <property type="match status" value="1"/>
</dbReference>
<evidence type="ECO:0000256" key="1">
    <source>
        <dbReference type="ARBA" id="ARBA00023125"/>
    </source>
</evidence>
<dbReference type="SMART" id="SM00862">
    <property type="entry name" value="Trans_reg_C"/>
    <property type="match status" value="1"/>
</dbReference>
<comment type="caution">
    <text evidence="6">The sequence shown here is derived from an EMBL/GenBank/DDBJ whole genome shotgun (WGS) entry which is preliminary data.</text>
</comment>
<keyword evidence="1 3" id="KW-0238">DNA-binding</keyword>
<evidence type="ECO:0000313" key="7">
    <source>
        <dbReference type="Proteomes" id="UP001629246"/>
    </source>
</evidence>
<feature type="modified residue" description="4-aspartylphosphate" evidence="2">
    <location>
        <position position="64"/>
    </location>
</feature>
<feature type="domain" description="Response regulatory" evidence="4">
    <location>
        <begin position="15"/>
        <end position="129"/>
    </location>
</feature>
<name>A0ABW9A6D7_9BURK</name>
<evidence type="ECO:0000256" key="2">
    <source>
        <dbReference type="PROSITE-ProRule" id="PRU00169"/>
    </source>
</evidence>
<dbReference type="InterPro" id="IPR036388">
    <property type="entry name" value="WH-like_DNA-bd_sf"/>
</dbReference>
<dbReference type="PANTHER" id="PTHR48111">
    <property type="entry name" value="REGULATOR OF RPOS"/>
    <property type="match status" value="1"/>
</dbReference>
<dbReference type="Pfam" id="PF00486">
    <property type="entry name" value="Trans_reg_C"/>
    <property type="match status" value="1"/>
</dbReference>
<dbReference type="PROSITE" id="PS51755">
    <property type="entry name" value="OMPR_PHOB"/>
    <property type="match status" value="1"/>
</dbReference>
<dbReference type="Gene3D" id="1.10.10.10">
    <property type="entry name" value="Winged helix-like DNA-binding domain superfamily/Winged helix DNA-binding domain"/>
    <property type="match status" value="1"/>
</dbReference>